<evidence type="ECO:0000256" key="2">
    <source>
        <dbReference type="SAM" id="SignalP"/>
    </source>
</evidence>
<feature type="compositionally biased region" description="Low complexity" evidence="1">
    <location>
        <begin position="115"/>
        <end position="126"/>
    </location>
</feature>
<feature type="region of interest" description="Disordered" evidence="1">
    <location>
        <begin position="58"/>
        <end position="298"/>
    </location>
</feature>
<gene>
    <name evidence="3" type="ORF">CDL12_02134</name>
</gene>
<organism evidence="3 4">
    <name type="scientific">Handroanthus impetiginosus</name>
    <dbReference type="NCBI Taxonomy" id="429701"/>
    <lineage>
        <taxon>Eukaryota</taxon>
        <taxon>Viridiplantae</taxon>
        <taxon>Streptophyta</taxon>
        <taxon>Embryophyta</taxon>
        <taxon>Tracheophyta</taxon>
        <taxon>Spermatophyta</taxon>
        <taxon>Magnoliopsida</taxon>
        <taxon>eudicotyledons</taxon>
        <taxon>Gunneridae</taxon>
        <taxon>Pentapetalae</taxon>
        <taxon>asterids</taxon>
        <taxon>lamiids</taxon>
        <taxon>Lamiales</taxon>
        <taxon>Bignoniaceae</taxon>
        <taxon>Crescentiina</taxon>
        <taxon>Tabebuia alliance</taxon>
        <taxon>Handroanthus</taxon>
    </lineage>
</organism>
<dbReference type="EMBL" id="NKXS01000303">
    <property type="protein sequence ID" value="PIN25125.1"/>
    <property type="molecule type" value="Genomic_DNA"/>
</dbReference>
<feature type="compositionally biased region" description="Polar residues" evidence="1">
    <location>
        <begin position="163"/>
        <end position="174"/>
    </location>
</feature>
<proteinExistence type="predicted"/>
<evidence type="ECO:0000313" key="3">
    <source>
        <dbReference type="EMBL" id="PIN25125.1"/>
    </source>
</evidence>
<accession>A0A2G9I5T1</accession>
<feature type="compositionally biased region" description="Polar residues" evidence="1">
    <location>
        <begin position="61"/>
        <end position="71"/>
    </location>
</feature>
<sequence>MGLVMLQVLDLVLIVSVFSCSLVIQGSAEHSLTPSLSAVPPVGEGTPGYVSNISIAPAPVSQPNGTDLQPPSVTPPFISAPVPQPTNGLLPPSIWPAPSSPLNHFGPPPESIQDSVPSVPPVASHSEPPPLTVQAPAPIRSPTSSSPPTEQTHPTMPGPMPPNSHQTRAPTSNAPLFATPPGSSVPSPRGMRESPPPSHSALPENPPPSHSNLPENSPPSHSALPEEPPSLPPDVSTHPTLPGNSPPIRPIVNEPLSSPPEQNFSPILAPPPSISKKTAPMPVAAPANKTAHQYAPLL</sequence>
<feature type="chain" id="PRO_5013674871" description="Non-specific serine/threonine protein kinase" evidence="2">
    <location>
        <begin position="29"/>
        <end position="298"/>
    </location>
</feature>
<feature type="signal peptide" evidence="2">
    <location>
        <begin position="1"/>
        <end position="28"/>
    </location>
</feature>
<evidence type="ECO:0000256" key="1">
    <source>
        <dbReference type="SAM" id="MobiDB-lite"/>
    </source>
</evidence>
<keyword evidence="2" id="KW-0732">Signal</keyword>
<name>A0A2G9I5T1_9LAMI</name>
<feature type="compositionally biased region" description="Pro residues" evidence="1">
    <location>
        <begin position="194"/>
        <end position="209"/>
    </location>
</feature>
<evidence type="ECO:0000313" key="4">
    <source>
        <dbReference type="Proteomes" id="UP000231279"/>
    </source>
</evidence>
<feature type="compositionally biased region" description="Polar residues" evidence="1">
    <location>
        <begin position="255"/>
        <end position="265"/>
    </location>
</feature>
<dbReference type="STRING" id="429701.A0A2G9I5T1"/>
<feature type="compositionally biased region" description="Low complexity" evidence="1">
    <location>
        <begin position="141"/>
        <end position="155"/>
    </location>
</feature>
<dbReference type="AlphaFoldDB" id="A0A2G9I5T1"/>
<comment type="caution">
    <text evidence="3">The sequence shown here is derived from an EMBL/GenBank/DDBJ whole genome shotgun (WGS) entry which is preliminary data.</text>
</comment>
<protein>
    <recommendedName>
        <fullName evidence="5">Non-specific serine/threonine protein kinase</fullName>
    </recommendedName>
</protein>
<keyword evidence="4" id="KW-1185">Reference proteome</keyword>
<evidence type="ECO:0008006" key="5">
    <source>
        <dbReference type="Google" id="ProtNLM"/>
    </source>
</evidence>
<reference evidence="4" key="1">
    <citation type="journal article" date="2018" name="Gigascience">
        <title>Genome assembly of the Pink Ipe (Handroanthus impetiginosus, Bignoniaceae), a highly valued, ecologically keystone Neotropical timber forest tree.</title>
        <authorList>
            <person name="Silva-Junior O.B."/>
            <person name="Grattapaglia D."/>
            <person name="Novaes E."/>
            <person name="Collevatti R.G."/>
        </authorList>
    </citation>
    <scope>NUCLEOTIDE SEQUENCE [LARGE SCALE GENOMIC DNA]</scope>
    <source>
        <strain evidence="4">cv. UFG-1</strain>
    </source>
</reference>
<dbReference type="Proteomes" id="UP000231279">
    <property type="component" value="Unassembled WGS sequence"/>
</dbReference>